<reference evidence="1" key="2">
    <citation type="submission" date="2023-01" db="EMBL/GenBank/DDBJ databases">
        <authorList>
            <person name="Sun Q."/>
            <person name="Evtushenko L."/>
        </authorList>
    </citation>
    <scope>NUCLEOTIDE SEQUENCE</scope>
    <source>
        <strain evidence="1">VKM B-2748</strain>
    </source>
</reference>
<protein>
    <submittedName>
        <fullName evidence="1">Uncharacterized protein</fullName>
    </submittedName>
</protein>
<dbReference type="Proteomes" id="UP001143309">
    <property type="component" value="Unassembled WGS sequence"/>
</dbReference>
<accession>A0A9W6N8C8</accession>
<sequence>MSGSIRSSSRLGWTFSIINSGVGCGKEWTISKPTLIFTLHVPLVVAPDHADARRTPLSADSPCPADVAAEAAPTYAGNAPAARFAVRWG</sequence>
<dbReference type="EMBL" id="BSFL01000003">
    <property type="protein sequence ID" value="GLK81312.1"/>
    <property type="molecule type" value="Genomic_DNA"/>
</dbReference>
<proteinExistence type="predicted"/>
<keyword evidence="2" id="KW-1185">Reference proteome</keyword>
<dbReference type="PROSITE" id="PS51257">
    <property type="entry name" value="PROKAR_LIPOPROTEIN"/>
    <property type="match status" value="1"/>
</dbReference>
<dbReference type="AlphaFoldDB" id="A0A9W6N8C8"/>
<comment type="caution">
    <text evidence="1">The sequence shown here is derived from an EMBL/GenBank/DDBJ whole genome shotgun (WGS) entry which is preliminary data.</text>
</comment>
<organism evidence="1 2">
    <name type="scientific">Methylopila turkensis</name>
    <dbReference type="NCBI Taxonomy" id="1437816"/>
    <lineage>
        <taxon>Bacteria</taxon>
        <taxon>Pseudomonadati</taxon>
        <taxon>Pseudomonadota</taxon>
        <taxon>Alphaproteobacteria</taxon>
        <taxon>Hyphomicrobiales</taxon>
        <taxon>Methylopilaceae</taxon>
        <taxon>Methylopila</taxon>
    </lineage>
</organism>
<evidence type="ECO:0000313" key="2">
    <source>
        <dbReference type="Proteomes" id="UP001143309"/>
    </source>
</evidence>
<name>A0A9W6N8C8_9HYPH</name>
<reference evidence="1" key="1">
    <citation type="journal article" date="2014" name="Int. J. Syst. Evol. Microbiol.">
        <title>Complete genome sequence of Corynebacterium casei LMG S-19264T (=DSM 44701T), isolated from a smear-ripened cheese.</title>
        <authorList>
            <consortium name="US DOE Joint Genome Institute (JGI-PGF)"/>
            <person name="Walter F."/>
            <person name="Albersmeier A."/>
            <person name="Kalinowski J."/>
            <person name="Ruckert C."/>
        </authorList>
    </citation>
    <scope>NUCLEOTIDE SEQUENCE</scope>
    <source>
        <strain evidence="1">VKM B-2748</strain>
    </source>
</reference>
<evidence type="ECO:0000313" key="1">
    <source>
        <dbReference type="EMBL" id="GLK81312.1"/>
    </source>
</evidence>
<gene>
    <name evidence="1" type="ORF">GCM10008174_30530</name>
</gene>